<keyword evidence="5" id="KW-1185">Reference proteome</keyword>
<dbReference type="Pfam" id="PF00172">
    <property type="entry name" value="Zn_clus"/>
    <property type="match status" value="1"/>
</dbReference>
<evidence type="ECO:0000256" key="1">
    <source>
        <dbReference type="ARBA" id="ARBA00023242"/>
    </source>
</evidence>
<feature type="region of interest" description="Disordered" evidence="2">
    <location>
        <begin position="79"/>
        <end position="98"/>
    </location>
</feature>
<name>A0ABQ0LZH3_MYCCL</name>
<dbReference type="Proteomes" id="UP000815677">
    <property type="component" value="Unassembled WGS sequence"/>
</dbReference>
<dbReference type="InterPro" id="IPR001138">
    <property type="entry name" value="Zn2Cys6_DnaBD"/>
</dbReference>
<evidence type="ECO:0000313" key="4">
    <source>
        <dbReference type="EMBL" id="GAT56526.1"/>
    </source>
</evidence>
<accession>A0ABQ0LZH3</accession>
<dbReference type="EMBL" id="DF849311">
    <property type="protein sequence ID" value="GAT56526.1"/>
    <property type="molecule type" value="Genomic_DNA"/>
</dbReference>
<proteinExistence type="predicted"/>
<keyword evidence="1" id="KW-0539">Nucleus</keyword>
<dbReference type="PANTHER" id="PTHR31668">
    <property type="entry name" value="GLUCOSE TRANSPORT TRANSCRIPTION REGULATOR RGT1-RELATED-RELATED"/>
    <property type="match status" value="1"/>
</dbReference>
<feature type="domain" description="Zn(2)-C6 fungal-type" evidence="3">
    <location>
        <begin position="20"/>
        <end position="53"/>
    </location>
</feature>
<evidence type="ECO:0000313" key="5">
    <source>
        <dbReference type="Proteomes" id="UP000815677"/>
    </source>
</evidence>
<dbReference type="PANTHER" id="PTHR31668:SF23">
    <property type="entry name" value="ZN(II)2CYS6 TRANSCRIPTION FACTOR (EUROFUNG)"/>
    <property type="match status" value="1"/>
</dbReference>
<evidence type="ECO:0000259" key="3">
    <source>
        <dbReference type="PROSITE" id="PS50048"/>
    </source>
</evidence>
<feature type="compositionally biased region" description="Basic and acidic residues" evidence="2">
    <location>
        <begin position="226"/>
        <end position="235"/>
    </location>
</feature>
<dbReference type="PROSITE" id="PS00463">
    <property type="entry name" value="ZN2_CY6_FUNGAL_1"/>
    <property type="match status" value="1"/>
</dbReference>
<dbReference type="InterPro" id="IPR036864">
    <property type="entry name" value="Zn2-C6_fun-type_DNA-bd_sf"/>
</dbReference>
<dbReference type="Gene3D" id="4.10.240.10">
    <property type="entry name" value="Zn(2)-C6 fungal-type DNA-binding domain"/>
    <property type="match status" value="1"/>
</dbReference>
<sequence length="246" mass="26594">MPHPSQQQSDDDRRTRSYIACLNCRKRKTKCITDAGATRPCMHCVQRGLRCVYEAIDHAPDSGSPTSAEYGAFAPQAVAGGSAQGSTSHSPYGGMPVPYPVQQQPQQQQQYDVYGNMQGYAPDAAASQYYSGYAGGQGQGYEQAYYGDAMQAQAQGYPNYMSVLEPANALQDDVRTEGDIEPGLEEETHAEADQGVRVQPVLIHEGAAQQENWMTGSSMAETGEEIASKDSDGLEAHVQSALERID</sequence>
<reference evidence="4" key="1">
    <citation type="submission" date="2014-09" db="EMBL/GenBank/DDBJ databases">
        <title>Genome sequence of the luminous mushroom Mycena chlorophos for searching fungal bioluminescence genes.</title>
        <authorList>
            <person name="Tanaka Y."/>
            <person name="Kasuga D."/>
            <person name="Oba Y."/>
            <person name="Hase S."/>
            <person name="Sato K."/>
            <person name="Oba Y."/>
            <person name="Sakakibara Y."/>
        </authorList>
    </citation>
    <scope>NUCLEOTIDE SEQUENCE</scope>
</reference>
<protein>
    <recommendedName>
        <fullName evidence="3">Zn(2)-C6 fungal-type domain-containing protein</fullName>
    </recommendedName>
</protein>
<dbReference type="SMART" id="SM00066">
    <property type="entry name" value="GAL4"/>
    <property type="match status" value="1"/>
</dbReference>
<organism evidence="4 5">
    <name type="scientific">Mycena chlorophos</name>
    <name type="common">Agaric fungus</name>
    <name type="synonym">Agaricus chlorophos</name>
    <dbReference type="NCBI Taxonomy" id="658473"/>
    <lineage>
        <taxon>Eukaryota</taxon>
        <taxon>Fungi</taxon>
        <taxon>Dikarya</taxon>
        <taxon>Basidiomycota</taxon>
        <taxon>Agaricomycotina</taxon>
        <taxon>Agaricomycetes</taxon>
        <taxon>Agaricomycetidae</taxon>
        <taxon>Agaricales</taxon>
        <taxon>Marasmiineae</taxon>
        <taxon>Mycenaceae</taxon>
        <taxon>Mycena</taxon>
    </lineage>
</organism>
<dbReference type="CDD" id="cd00067">
    <property type="entry name" value="GAL4"/>
    <property type="match status" value="1"/>
</dbReference>
<dbReference type="PROSITE" id="PS50048">
    <property type="entry name" value="ZN2_CY6_FUNGAL_2"/>
    <property type="match status" value="1"/>
</dbReference>
<dbReference type="InterPro" id="IPR050797">
    <property type="entry name" value="Carb_Metab_Trans_Reg"/>
</dbReference>
<feature type="region of interest" description="Disordered" evidence="2">
    <location>
        <begin position="213"/>
        <end position="246"/>
    </location>
</feature>
<gene>
    <name evidence="4" type="ORF">MCHLO_13171</name>
</gene>
<dbReference type="SUPFAM" id="SSF57701">
    <property type="entry name" value="Zn2/Cys6 DNA-binding domain"/>
    <property type="match status" value="1"/>
</dbReference>
<evidence type="ECO:0000256" key="2">
    <source>
        <dbReference type="SAM" id="MobiDB-lite"/>
    </source>
</evidence>